<proteinExistence type="predicted"/>
<gene>
    <name evidence="8" type="ORF">NA56DRAFT_697203</name>
</gene>
<sequence length="407" mass="43703">MKIYSLVLLLISTVFAQSGPSPILPDCSIICYNDYYGSSETITWCTIPSGTSQFACCIAEDCSPADQEALLTSALIKKCTAPGTNYSPPSLICPSVTVRTVTKGSNFSIISLASTSTSSIISPASLSTSSFTSSASLTSPPPSSSPSTNSSTLASQTPTSSSGPLIPNASSNNGLSVGAKAGIAIGALAAVLIAVLLIFLFLRRRTSKKAIHPDEPAPLETELPTKSNTHEIGGRKIEHITVDTPEEKYSLSPHQGVPELPAVTATYSIQRNESSTSAINHELGASQSMVQGGRLERKQAPQQTFSQPYLPTHEATEVYDERRDKTTQVPHTQDGPWPESSSVLDQALLSETSGGTSRMEELRAKSEKMKVEKERLLRLQELDEAQAALQREMQEEHRKSMGKMTRR</sequence>
<evidence type="ECO:0000313" key="9">
    <source>
        <dbReference type="Proteomes" id="UP000235672"/>
    </source>
</evidence>
<evidence type="ECO:0000256" key="6">
    <source>
        <dbReference type="SAM" id="Phobius"/>
    </source>
</evidence>
<keyword evidence="9" id="KW-1185">Reference proteome</keyword>
<keyword evidence="3 6" id="KW-1133">Transmembrane helix</keyword>
<feature type="compositionally biased region" description="Basic and acidic residues" evidence="5">
    <location>
        <begin position="358"/>
        <end position="370"/>
    </location>
</feature>
<dbReference type="PANTHER" id="PTHR15549">
    <property type="entry name" value="PAIRED IMMUNOGLOBULIN-LIKE TYPE 2 RECEPTOR"/>
    <property type="match status" value="1"/>
</dbReference>
<evidence type="ECO:0000256" key="2">
    <source>
        <dbReference type="ARBA" id="ARBA00022692"/>
    </source>
</evidence>
<feature type="chain" id="PRO_5014423008" description="Extracellular membrane protein CFEM domain-containing protein" evidence="7">
    <location>
        <begin position="17"/>
        <end position="407"/>
    </location>
</feature>
<organism evidence="8 9">
    <name type="scientific">Hyaloscypha hepaticicola</name>
    <dbReference type="NCBI Taxonomy" id="2082293"/>
    <lineage>
        <taxon>Eukaryota</taxon>
        <taxon>Fungi</taxon>
        <taxon>Dikarya</taxon>
        <taxon>Ascomycota</taxon>
        <taxon>Pezizomycotina</taxon>
        <taxon>Leotiomycetes</taxon>
        <taxon>Helotiales</taxon>
        <taxon>Hyaloscyphaceae</taxon>
        <taxon>Hyaloscypha</taxon>
    </lineage>
</organism>
<keyword evidence="7" id="KW-0732">Signal</keyword>
<dbReference type="GO" id="GO:0071944">
    <property type="term" value="C:cell periphery"/>
    <property type="evidence" value="ECO:0007669"/>
    <property type="project" value="UniProtKB-ARBA"/>
</dbReference>
<feature type="compositionally biased region" description="Low complexity" evidence="5">
    <location>
        <begin position="145"/>
        <end position="155"/>
    </location>
</feature>
<accession>A0A2J6QL97</accession>
<protein>
    <recommendedName>
        <fullName evidence="10">Extracellular membrane protein CFEM domain-containing protein</fullName>
    </recommendedName>
</protein>
<evidence type="ECO:0000256" key="3">
    <source>
        <dbReference type="ARBA" id="ARBA00022989"/>
    </source>
</evidence>
<keyword evidence="4 6" id="KW-0472">Membrane</keyword>
<feature type="compositionally biased region" description="Basic and acidic residues" evidence="5">
    <location>
        <begin position="314"/>
        <end position="326"/>
    </location>
</feature>
<evidence type="ECO:0000256" key="5">
    <source>
        <dbReference type="SAM" id="MobiDB-lite"/>
    </source>
</evidence>
<feature type="signal peptide" evidence="7">
    <location>
        <begin position="1"/>
        <end position="16"/>
    </location>
</feature>
<dbReference type="STRING" id="1745343.A0A2J6QL97"/>
<comment type="subcellular location">
    <subcellularLocation>
        <location evidence="1">Membrane</location>
        <topology evidence="1">Single-pass membrane protein</topology>
    </subcellularLocation>
</comment>
<dbReference type="GO" id="GO:0016020">
    <property type="term" value="C:membrane"/>
    <property type="evidence" value="ECO:0007669"/>
    <property type="project" value="UniProtKB-SubCell"/>
</dbReference>
<name>A0A2J6QL97_9HELO</name>
<dbReference type="EMBL" id="KZ613466">
    <property type="protein sequence ID" value="PMD27050.1"/>
    <property type="molecule type" value="Genomic_DNA"/>
</dbReference>
<dbReference type="OrthoDB" id="3605302at2759"/>
<feature type="region of interest" description="Disordered" evidence="5">
    <location>
        <begin position="388"/>
        <end position="407"/>
    </location>
</feature>
<dbReference type="AlphaFoldDB" id="A0A2J6QL97"/>
<dbReference type="InterPro" id="IPR051694">
    <property type="entry name" value="Immunoregulatory_rcpt-like"/>
</dbReference>
<feature type="transmembrane region" description="Helical" evidence="6">
    <location>
        <begin position="181"/>
        <end position="202"/>
    </location>
</feature>
<feature type="region of interest" description="Disordered" evidence="5">
    <location>
        <begin position="301"/>
        <end position="343"/>
    </location>
</feature>
<evidence type="ECO:0000256" key="7">
    <source>
        <dbReference type="SAM" id="SignalP"/>
    </source>
</evidence>
<evidence type="ECO:0008006" key="10">
    <source>
        <dbReference type="Google" id="ProtNLM"/>
    </source>
</evidence>
<reference evidence="8 9" key="1">
    <citation type="submission" date="2016-05" db="EMBL/GenBank/DDBJ databases">
        <title>A degradative enzymes factory behind the ericoid mycorrhizal symbiosis.</title>
        <authorList>
            <consortium name="DOE Joint Genome Institute"/>
            <person name="Martino E."/>
            <person name="Morin E."/>
            <person name="Grelet G."/>
            <person name="Kuo A."/>
            <person name="Kohler A."/>
            <person name="Daghino S."/>
            <person name="Barry K."/>
            <person name="Choi C."/>
            <person name="Cichocki N."/>
            <person name="Clum A."/>
            <person name="Copeland A."/>
            <person name="Hainaut M."/>
            <person name="Haridas S."/>
            <person name="Labutti K."/>
            <person name="Lindquist E."/>
            <person name="Lipzen A."/>
            <person name="Khouja H.-R."/>
            <person name="Murat C."/>
            <person name="Ohm R."/>
            <person name="Olson A."/>
            <person name="Spatafora J."/>
            <person name="Veneault-Fourrey C."/>
            <person name="Henrissat B."/>
            <person name="Grigoriev I."/>
            <person name="Martin F."/>
            <person name="Perotto S."/>
        </authorList>
    </citation>
    <scope>NUCLEOTIDE SEQUENCE [LARGE SCALE GENOMIC DNA]</scope>
    <source>
        <strain evidence="8 9">UAMH 7357</strain>
    </source>
</reference>
<feature type="region of interest" description="Disordered" evidence="5">
    <location>
        <begin position="351"/>
        <end position="370"/>
    </location>
</feature>
<dbReference type="Proteomes" id="UP000235672">
    <property type="component" value="Unassembled WGS sequence"/>
</dbReference>
<evidence type="ECO:0000256" key="1">
    <source>
        <dbReference type="ARBA" id="ARBA00004167"/>
    </source>
</evidence>
<keyword evidence="2 6" id="KW-0812">Transmembrane</keyword>
<feature type="compositionally biased region" description="Polar residues" evidence="5">
    <location>
        <begin position="156"/>
        <end position="167"/>
    </location>
</feature>
<evidence type="ECO:0000256" key="4">
    <source>
        <dbReference type="ARBA" id="ARBA00023136"/>
    </source>
</evidence>
<evidence type="ECO:0000313" key="8">
    <source>
        <dbReference type="EMBL" id="PMD27050.1"/>
    </source>
</evidence>
<feature type="region of interest" description="Disordered" evidence="5">
    <location>
        <begin position="132"/>
        <end position="167"/>
    </location>
</feature>